<dbReference type="SUPFAM" id="SSF52255">
    <property type="entry name" value="N5-CAIR mutase (phosphoribosylaminoimidazole carboxylase, PurE)"/>
    <property type="match status" value="1"/>
</dbReference>
<dbReference type="EMBL" id="LGRX02033479">
    <property type="protein sequence ID" value="KAK3241098.1"/>
    <property type="molecule type" value="Genomic_DNA"/>
</dbReference>
<dbReference type="PANTHER" id="PTHR23046">
    <property type="entry name" value="PHOSPHORIBOSYLAMINOIMIDAZOLE CARBOXYLASE CATALYTIC SUBUNIT"/>
    <property type="match status" value="1"/>
</dbReference>
<gene>
    <name evidence="6" type="ORF">CYMTET_49111</name>
</gene>
<organism evidence="6 7">
    <name type="scientific">Cymbomonas tetramitiformis</name>
    <dbReference type="NCBI Taxonomy" id="36881"/>
    <lineage>
        <taxon>Eukaryota</taxon>
        <taxon>Viridiplantae</taxon>
        <taxon>Chlorophyta</taxon>
        <taxon>Pyramimonadophyceae</taxon>
        <taxon>Pyramimonadales</taxon>
        <taxon>Pyramimonadaceae</taxon>
        <taxon>Cymbomonas</taxon>
    </lineage>
</organism>
<keyword evidence="3" id="KW-0658">Purine biosynthesis</keyword>
<dbReference type="Gene3D" id="3.40.50.1970">
    <property type="match status" value="1"/>
</dbReference>
<dbReference type="InterPro" id="IPR033747">
    <property type="entry name" value="PurE_ClassI"/>
</dbReference>
<dbReference type="GO" id="GO:0004638">
    <property type="term" value="F:phosphoribosylaminoimidazole carboxylase activity"/>
    <property type="evidence" value="ECO:0007669"/>
    <property type="project" value="UniProtKB-EC"/>
</dbReference>
<evidence type="ECO:0000313" key="6">
    <source>
        <dbReference type="EMBL" id="KAK3241098.1"/>
    </source>
</evidence>
<dbReference type="InterPro" id="IPR024694">
    <property type="entry name" value="PurE_prokaryotes"/>
</dbReference>
<dbReference type="Proteomes" id="UP001190700">
    <property type="component" value="Unassembled WGS sequence"/>
</dbReference>
<dbReference type="SMART" id="SM01001">
    <property type="entry name" value="AIRC"/>
    <property type="match status" value="1"/>
</dbReference>
<sequence length="210" mass="21688">MAGCTLPTGFAKQTTSLSARSSHSFGGKVAPRARTVSGRVAERKMLISMGPNKVAVMMGSPNDLDKMRKASDMLKKFGLEPVVKVMSAHRQPAEVAEFASAGREDGYAAFICGAGMAAHLAGVVSAHTTLPVVGVPLSGGLPGGIDALYATVQMPRGIPVATVAVDGAANAAILVAQMLSITDPSLAVQIEAMREETRATLRETNANLDV</sequence>
<keyword evidence="4" id="KW-0413">Isomerase</keyword>
<dbReference type="AlphaFoldDB" id="A0AAE0BRZ4"/>
<comment type="pathway">
    <text evidence="1">Purine metabolism; IMP biosynthesis via de novo pathway; 5-amino-1-(5-phospho-D-ribosyl)imidazole-4-carboxylate from 5-amino-1-(5-phospho-D-ribosyl)imidazole (carboxylase route): step 1/1.</text>
</comment>
<feature type="domain" description="PurE" evidence="5">
    <location>
        <begin position="52"/>
        <end position="201"/>
    </location>
</feature>
<evidence type="ECO:0000313" key="7">
    <source>
        <dbReference type="Proteomes" id="UP001190700"/>
    </source>
</evidence>
<dbReference type="GO" id="GO:0016853">
    <property type="term" value="F:isomerase activity"/>
    <property type="evidence" value="ECO:0007669"/>
    <property type="project" value="UniProtKB-KW"/>
</dbReference>
<name>A0AAE0BRZ4_9CHLO</name>
<dbReference type="Pfam" id="PF00731">
    <property type="entry name" value="AIRC"/>
    <property type="match status" value="1"/>
</dbReference>
<evidence type="ECO:0000256" key="1">
    <source>
        <dbReference type="ARBA" id="ARBA00004747"/>
    </source>
</evidence>
<evidence type="ECO:0000256" key="4">
    <source>
        <dbReference type="ARBA" id="ARBA00023235"/>
    </source>
</evidence>
<dbReference type="EC" id="4.1.1.21" evidence="2"/>
<dbReference type="NCBIfam" id="TIGR01162">
    <property type="entry name" value="purE"/>
    <property type="match status" value="1"/>
</dbReference>
<evidence type="ECO:0000259" key="5">
    <source>
        <dbReference type="SMART" id="SM01001"/>
    </source>
</evidence>
<evidence type="ECO:0000256" key="2">
    <source>
        <dbReference type="ARBA" id="ARBA00012329"/>
    </source>
</evidence>
<dbReference type="GO" id="GO:0006189">
    <property type="term" value="P:'de novo' IMP biosynthetic process"/>
    <property type="evidence" value="ECO:0007669"/>
    <property type="project" value="InterPro"/>
</dbReference>
<protein>
    <recommendedName>
        <fullName evidence="2">phosphoribosylaminoimidazole carboxylase</fullName>
        <ecNumber evidence="2">4.1.1.21</ecNumber>
    </recommendedName>
</protein>
<proteinExistence type="inferred from homology"/>
<dbReference type="HAMAP" id="MF_01929">
    <property type="entry name" value="PurE_classI"/>
    <property type="match status" value="1"/>
</dbReference>
<dbReference type="PANTHER" id="PTHR23046:SF2">
    <property type="entry name" value="PHOSPHORIBOSYLAMINOIMIDAZOLE CARBOXYLASE"/>
    <property type="match status" value="1"/>
</dbReference>
<dbReference type="InterPro" id="IPR000031">
    <property type="entry name" value="PurE_dom"/>
</dbReference>
<accession>A0AAE0BRZ4</accession>
<evidence type="ECO:0000256" key="3">
    <source>
        <dbReference type="ARBA" id="ARBA00022755"/>
    </source>
</evidence>
<keyword evidence="7" id="KW-1185">Reference proteome</keyword>
<reference evidence="6 7" key="1">
    <citation type="journal article" date="2015" name="Genome Biol. Evol.">
        <title>Comparative Genomics of a Bacterivorous Green Alga Reveals Evolutionary Causalities and Consequences of Phago-Mixotrophic Mode of Nutrition.</title>
        <authorList>
            <person name="Burns J.A."/>
            <person name="Paasch A."/>
            <person name="Narechania A."/>
            <person name="Kim E."/>
        </authorList>
    </citation>
    <scope>NUCLEOTIDE SEQUENCE [LARGE SCALE GENOMIC DNA]</scope>
    <source>
        <strain evidence="6 7">PLY_AMNH</strain>
    </source>
</reference>
<comment type="caution">
    <text evidence="6">The sequence shown here is derived from an EMBL/GenBank/DDBJ whole genome shotgun (WGS) entry which is preliminary data.</text>
</comment>